<name>A0A4R3MR43_9FIRM</name>
<sequence>MINGIINVYKEKGYTSHDVVAKLRRILNQRKIGHTGTLDPEAEGVLPICLGKGTKVSGLLTDTDKVYEAVLKLGITTDTQDHTGRILEEKAIEVTQEQIEEVIKSFIGEYHQIPPMYSALKVKGKKLYELAREGIEIERKSRTIFIHYINVLDIKPSEIKMVVKCSKGTYIRTLCHDIGQKLGCGGHMMALKRTEVGIFNVDQSITLDQIDILMSNNELEDYIYPVQDLFKEYNSTIVKEDQYKYLYNGNKLDIHKLNLTITMEPDEIIRVYDENNQFIGLYQYIVDEKVLKPIKIFL</sequence>
<feature type="domain" description="tRNA pseudouridylate synthase B C-terminal" evidence="7">
    <location>
        <begin position="172"/>
        <end position="228"/>
    </location>
</feature>
<comment type="catalytic activity">
    <reaction evidence="1 5">
        <text>uridine(55) in tRNA = pseudouridine(55) in tRNA</text>
        <dbReference type="Rhea" id="RHEA:42532"/>
        <dbReference type="Rhea" id="RHEA-COMP:10101"/>
        <dbReference type="Rhea" id="RHEA-COMP:10102"/>
        <dbReference type="ChEBI" id="CHEBI:65314"/>
        <dbReference type="ChEBI" id="CHEBI:65315"/>
        <dbReference type="EC" id="5.4.99.25"/>
    </reaction>
</comment>
<evidence type="ECO:0000259" key="7">
    <source>
        <dbReference type="Pfam" id="PF16198"/>
    </source>
</evidence>
<evidence type="ECO:0000256" key="3">
    <source>
        <dbReference type="ARBA" id="ARBA00022694"/>
    </source>
</evidence>
<evidence type="ECO:0000313" key="8">
    <source>
        <dbReference type="EMBL" id="TCT15048.1"/>
    </source>
</evidence>
<dbReference type="EC" id="5.4.99.25" evidence="5"/>
<dbReference type="AlphaFoldDB" id="A0A4R3MR43"/>
<comment type="caution">
    <text evidence="8">The sequence shown here is derived from an EMBL/GenBank/DDBJ whole genome shotgun (WGS) entry which is preliminary data.</text>
</comment>
<dbReference type="GO" id="GO:0160148">
    <property type="term" value="F:tRNA pseudouridine(55) synthase activity"/>
    <property type="evidence" value="ECO:0007669"/>
    <property type="project" value="UniProtKB-EC"/>
</dbReference>
<gene>
    <name evidence="5" type="primary">truB</name>
    <name evidence="8" type="ORF">EDC18_104198</name>
</gene>
<evidence type="ECO:0000256" key="5">
    <source>
        <dbReference type="HAMAP-Rule" id="MF_01080"/>
    </source>
</evidence>
<keyword evidence="9" id="KW-1185">Reference proteome</keyword>
<evidence type="ECO:0000256" key="2">
    <source>
        <dbReference type="ARBA" id="ARBA00005642"/>
    </source>
</evidence>
<dbReference type="EMBL" id="SMAL01000004">
    <property type="protein sequence ID" value="TCT15048.1"/>
    <property type="molecule type" value="Genomic_DNA"/>
</dbReference>
<organism evidence="8 9">
    <name type="scientific">Natranaerovirga pectinivora</name>
    <dbReference type="NCBI Taxonomy" id="682400"/>
    <lineage>
        <taxon>Bacteria</taxon>
        <taxon>Bacillati</taxon>
        <taxon>Bacillota</taxon>
        <taxon>Clostridia</taxon>
        <taxon>Lachnospirales</taxon>
        <taxon>Natranaerovirgaceae</taxon>
        <taxon>Natranaerovirga</taxon>
    </lineage>
</organism>
<feature type="domain" description="Pseudouridine synthase II N-terminal" evidence="6">
    <location>
        <begin position="24"/>
        <end position="171"/>
    </location>
</feature>
<keyword evidence="4 5" id="KW-0413">Isomerase</keyword>
<dbReference type="GO" id="GO:0031119">
    <property type="term" value="P:tRNA pseudouridine synthesis"/>
    <property type="evidence" value="ECO:0007669"/>
    <property type="project" value="UniProtKB-UniRule"/>
</dbReference>
<dbReference type="GO" id="GO:0003723">
    <property type="term" value="F:RNA binding"/>
    <property type="evidence" value="ECO:0007669"/>
    <property type="project" value="InterPro"/>
</dbReference>
<dbReference type="CDD" id="cd02573">
    <property type="entry name" value="PseudoU_synth_EcTruB"/>
    <property type="match status" value="1"/>
</dbReference>
<dbReference type="FunFam" id="3.30.2350.10:FF:000011">
    <property type="entry name" value="tRNA pseudouridine synthase B"/>
    <property type="match status" value="1"/>
</dbReference>
<dbReference type="PANTHER" id="PTHR13767">
    <property type="entry name" value="TRNA-PSEUDOURIDINE SYNTHASE"/>
    <property type="match status" value="1"/>
</dbReference>
<accession>A0A4R3MR43</accession>
<dbReference type="Proteomes" id="UP000294902">
    <property type="component" value="Unassembled WGS sequence"/>
</dbReference>
<feature type="active site" description="Nucleophile" evidence="5">
    <location>
        <position position="39"/>
    </location>
</feature>
<dbReference type="PANTHER" id="PTHR13767:SF2">
    <property type="entry name" value="PSEUDOURIDYLATE SYNTHASE TRUB1"/>
    <property type="match status" value="1"/>
</dbReference>
<evidence type="ECO:0000259" key="6">
    <source>
        <dbReference type="Pfam" id="PF01509"/>
    </source>
</evidence>
<evidence type="ECO:0000256" key="4">
    <source>
        <dbReference type="ARBA" id="ARBA00023235"/>
    </source>
</evidence>
<dbReference type="SUPFAM" id="SSF55120">
    <property type="entry name" value="Pseudouridine synthase"/>
    <property type="match status" value="1"/>
</dbReference>
<protein>
    <recommendedName>
        <fullName evidence="5">tRNA pseudouridine synthase B</fullName>
        <ecNumber evidence="5">5.4.99.25</ecNumber>
    </recommendedName>
    <alternativeName>
        <fullName evidence="5">tRNA pseudouridine(55) synthase</fullName>
        <shortName evidence="5">Psi55 synthase</shortName>
    </alternativeName>
    <alternativeName>
        <fullName evidence="5">tRNA pseudouridylate synthase</fullName>
    </alternativeName>
    <alternativeName>
        <fullName evidence="5">tRNA-uridine isomerase</fullName>
    </alternativeName>
</protein>
<comment type="similarity">
    <text evidence="2 5">Belongs to the pseudouridine synthase TruB family. Type 1 subfamily.</text>
</comment>
<dbReference type="Gene3D" id="3.30.2350.10">
    <property type="entry name" value="Pseudouridine synthase"/>
    <property type="match status" value="1"/>
</dbReference>
<dbReference type="NCBIfam" id="TIGR00431">
    <property type="entry name" value="TruB"/>
    <property type="match status" value="1"/>
</dbReference>
<dbReference type="InterPro" id="IPR014780">
    <property type="entry name" value="tRNA_psdUridine_synth_TruB"/>
</dbReference>
<dbReference type="Pfam" id="PF01509">
    <property type="entry name" value="TruB_N"/>
    <property type="match status" value="1"/>
</dbReference>
<dbReference type="GO" id="GO:1990481">
    <property type="term" value="P:mRNA pseudouridine synthesis"/>
    <property type="evidence" value="ECO:0007669"/>
    <property type="project" value="TreeGrafter"/>
</dbReference>
<dbReference type="HAMAP" id="MF_01080">
    <property type="entry name" value="TruB_bact"/>
    <property type="match status" value="1"/>
</dbReference>
<comment type="function">
    <text evidence="5">Responsible for synthesis of pseudouridine from uracil-55 in the psi GC loop of transfer RNAs.</text>
</comment>
<evidence type="ECO:0000256" key="1">
    <source>
        <dbReference type="ARBA" id="ARBA00000385"/>
    </source>
</evidence>
<evidence type="ECO:0000313" key="9">
    <source>
        <dbReference type="Proteomes" id="UP000294902"/>
    </source>
</evidence>
<proteinExistence type="inferred from homology"/>
<dbReference type="Pfam" id="PF16198">
    <property type="entry name" value="TruB_C_2"/>
    <property type="match status" value="1"/>
</dbReference>
<reference evidence="8 9" key="1">
    <citation type="submission" date="2019-03" db="EMBL/GenBank/DDBJ databases">
        <title>Genomic Encyclopedia of Type Strains, Phase IV (KMG-IV): sequencing the most valuable type-strain genomes for metagenomic binning, comparative biology and taxonomic classification.</title>
        <authorList>
            <person name="Goeker M."/>
        </authorList>
    </citation>
    <scope>NUCLEOTIDE SEQUENCE [LARGE SCALE GENOMIC DNA]</scope>
    <source>
        <strain evidence="8 9">DSM 24629</strain>
    </source>
</reference>
<dbReference type="RefSeq" id="WP_132251979.1">
    <property type="nucleotide sequence ID" value="NZ_SMAL01000004.1"/>
</dbReference>
<dbReference type="OrthoDB" id="9802309at2"/>
<dbReference type="InterPro" id="IPR032819">
    <property type="entry name" value="TruB_C"/>
</dbReference>
<dbReference type="InterPro" id="IPR020103">
    <property type="entry name" value="PsdUridine_synth_cat_dom_sf"/>
</dbReference>
<keyword evidence="3 5" id="KW-0819">tRNA processing</keyword>
<dbReference type="InterPro" id="IPR002501">
    <property type="entry name" value="PsdUridine_synth_N"/>
</dbReference>